<gene>
    <name evidence="3" type="ORF">PCOR1329_LOCUS22286</name>
</gene>
<feature type="region of interest" description="Disordered" evidence="1">
    <location>
        <begin position="275"/>
        <end position="324"/>
    </location>
</feature>
<sequence>MQPLGRSRARAGTSWCLAAAAAAAWCSARCLVAPTGPAGLRPAPRADVARGYERGGAEGGTGAGADTHEGGSGGSEQDVLAMWDGVGSDTGAGAHEGGSGGSEQDVLAMWDSVGSDTGAGAHEGGSGGSEQDVLAMWDSVGSDTGAGAHEGGSGGSEQDVLAMWDSVGSDTGAGAHEGGSGGSEQDVLAMWDSVGSDTGAGAHEGGSGGSEQDVLAMWDSVGSDTGAGAHEGGSGGSEQDVLAMWDSVGSDTGAGAHEGGSGGSEQDVLAMWDSVGSDTGAGAHEGGPHGSPELLSSWDSLGSATGGQPYQSGGHDTGSGQRLVGFGKHRDLTYQEALSQDPNYCDWVMRESKSSDASPMVMDFVHWLEQNVPSAGGGAPANGFDLGSSSDPSGWLPAVEPSGDAGQRLVGFGKHRDLTYQEALSQDPQYCDWVMRESKSSDATPMLMDDFAHWLEQNVPSAGGGAPANGFDQGSASDPSGWLPAVEPSGDSNPKVGFGKHKHLTYEEALVMDKRYCQWVVTFMESKEDPIPTMVEFAKWLRERGIEPGT</sequence>
<organism evidence="3 4">
    <name type="scientific">Prorocentrum cordatum</name>
    <dbReference type="NCBI Taxonomy" id="2364126"/>
    <lineage>
        <taxon>Eukaryota</taxon>
        <taxon>Sar</taxon>
        <taxon>Alveolata</taxon>
        <taxon>Dinophyceae</taxon>
        <taxon>Prorocentrales</taxon>
        <taxon>Prorocentraceae</taxon>
        <taxon>Prorocentrum</taxon>
    </lineage>
</organism>
<evidence type="ECO:0000313" key="4">
    <source>
        <dbReference type="Proteomes" id="UP001189429"/>
    </source>
</evidence>
<feature type="chain" id="PRO_5046375044" evidence="2">
    <location>
        <begin position="29"/>
        <end position="550"/>
    </location>
</feature>
<feature type="compositionally biased region" description="Polar residues" evidence="1">
    <location>
        <begin position="297"/>
        <end position="311"/>
    </location>
</feature>
<feature type="compositionally biased region" description="Gly residues" evidence="1">
    <location>
        <begin position="88"/>
        <end position="101"/>
    </location>
</feature>
<proteinExistence type="predicted"/>
<keyword evidence="4" id="KW-1185">Reference proteome</keyword>
<evidence type="ECO:0000256" key="2">
    <source>
        <dbReference type="SAM" id="SignalP"/>
    </source>
</evidence>
<dbReference type="EMBL" id="CAUYUJ010007434">
    <property type="protein sequence ID" value="CAK0820727.1"/>
    <property type="molecule type" value="Genomic_DNA"/>
</dbReference>
<feature type="signal peptide" evidence="2">
    <location>
        <begin position="1"/>
        <end position="28"/>
    </location>
</feature>
<protein>
    <submittedName>
        <fullName evidence="3">Uncharacterized protein</fullName>
    </submittedName>
</protein>
<dbReference type="Proteomes" id="UP001189429">
    <property type="component" value="Unassembled WGS sequence"/>
</dbReference>
<feature type="region of interest" description="Disordered" evidence="1">
    <location>
        <begin position="51"/>
        <end position="104"/>
    </location>
</feature>
<keyword evidence="2" id="KW-0732">Signal</keyword>
<evidence type="ECO:0000256" key="1">
    <source>
        <dbReference type="SAM" id="MobiDB-lite"/>
    </source>
</evidence>
<name>A0ABN9RNH5_9DINO</name>
<accession>A0ABN9RNH5</accession>
<feature type="region of interest" description="Disordered" evidence="1">
    <location>
        <begin position="462"/>
        <end position="496"/>
    </location>
</feature>
<reference evidence="3" key="1">
    <citation type="submission" date="2023-10" db="EMBL/GenBank/DDBJ databases">
        <authorList>
            <person name="Chen Y."/>
            <person name="Shah S."/>
            <person name="Dougan E. K."/>
            <person name="Thang M."/>
            <person name="Chan C."/>
        </authorList>
    </citation>
    <scope>NUCLEOTIDE SEQUENCE [LARGE SCALE GENOMIC DNA]</scope>
</reference>
<comment type="caution">
    <text evidence="3">The sequence shown here is derived from an EMBL/GenBank/DDBJ whole genome shotgun (WGS) entry which is preliminary data.</text>
</comment>
<evidence type="ECO:0000313" key="3">
    <source>
        <dbReference type="EMBL" id="CAK0820727.1"/>
    </source>
</evidence>